<feature type="region of interest" description="Disordered" evidence="7">
    <location>
        <begin position="346"/>
        <end position="388"/>
    </location>
</feature>
<dbReference type="InParanoid" id="K7E5T1"/>
<sequence>MGACPLREAWLPSVGLLWALALLGLPRASGNCSTPPTIPYAHPEESYDADKTFGDGTTITYKCDTGYAKIPGKSNSVTCQGVEWSEIPQFCNRSCNQPPRYNTMQPDSAFISQNYFPINSTVTFVCRPGHSLIKLGPLLSICQDDGSWSPISESCKKKSCPTPVTPDHGQIMTPTDILFGSKIEYSCDEGYHLIGDAVRHCTLSNNQVLWSGESPVCEITTCLSPPNINNGKHNGGHKDVFTYGETVTYHCDLRAQDQFSLIGEATITCAEHGEWNKPTPECKVVKCTTPYVPNAVQVSGFGSSHTYKDTIVFECKEGYILQNNRKITCEADNKWKPELPICSEASGLPSSQAPPATSRPGTTIASQTKPPVSRQPGPSLPPVEEPPSGQMSPGIIALIAIAAIVFVIIILVISHQYNKKKGKNATIPANASYKACPKKENHSQESNCNV</sequence>
<dbReference type="SMART" id="SM00032">
    <property type="entry name" value="CCP"/>
    <property type="match status" value="5"/>
</dbReference>
<dbReference type="STRING" id="13616.ENSMODP00000041133"/>
<gene>
    <name evidence="11" type="primary">LOC103094472</name>
</gene>
<evidence type="ECO:0000256" key="8">
    <source>
        <dbReference type="SAM" id="Phobius"/>
    </source>
</evidence>
<organism evidence="11 12">
    <name type="scientific">Monodelphis domestica</name>
    <name type="common">Gray short-tailed opossum</name>
    <dbReference type="NCBI Taxonomy" id="13616"/>
    <lineage>
        <taxon>Eukaryota</taxon>
        <taxon>Metazoa</taxon>
        <taxon>Chordata</taxon>
        <taxon>Craniata</taxon>
        <taxon>Vertebrata</taxon>
        <taxon>Euteleostomi</taxon>
        <taxon>Mammalia</taxon>
        <taxon>Metatheria</taxon>
        <taxon>Didelphimorphia</taxon>
        <taxon>Didelphidae</taxon>
        <taxon>Monodelphis</taxon>
    </lineage>
</organism>
<feature type="disulfide bond" evidence="6">
    <location>
        <begin position="315"/>
        <end position="342"/>
    </location>
</feature>
<dbReference type="InterPro" id="IPR035976">
    <property type="entry name" value="Sushi/SCR/CCP_sf"/>
</dbReference>
<dbReference type="KEGG" id="mdo:103094472"/>
<reference evidence="11" key="2">
    <citation type="submission" date="2025-08" db="UniProtKB">
        <authorList>
            <consortium name="Ensembl"/>
        </authorList>
    </citation>
    <scope>IDENTIFICATION</scope>
</reference>
<dbReference type="Pfam" id="PF00084">
    <property type="entry name" value="Sushi"/>
    <property type="match status" value="5"/>
</dbReference>
<keyword evidence="3" id="KW-0677">Repeat</keyword>
<comment type="caution">
    <text evidence="6">Lacks conserved residue(s) required for the propagation of feature annotation.</text>
</comment>
<proteinExistence type="predicted"/>
<dbReference type="OrthoDB" id="6127264at2759"/>
<feature type="domain" description="Sushi" evidence="10">
    <location>
        <begin position="158"/>
        <end position="219"/>
    </location>
</feature>
<keyword evidence="12" id="KW-1185">Reference proteome</keyword>
<dbReference type="FunFam" id="2.10.70.10:FF:000014">
    <property type="entry name" value="Membrane cofactor protein"/>
    <property type="match status" value="1"/>
</dbReference>
<evidence type="ECO:0000313" key="12">
    <source>
        <dbReference type="Proteomes" id="UP000002280"/>
    </source>
</evidence>
<dbReference type="Bgee" id="ENSMODG00000029507">
    <property type="expression patterns" value="Expressed in uterine wall and 20 other cell types or tissues"/>
</dbReference>
<feature type="compositionally biased region" description="Polar residues" evidence="7">
    <location>
        <begin position="348"/>
        <end position="370"/>
    </location>
</feature>
<keyword evidence="2 9" id="KW-0732">Signal</keyword>
<dbReference type="SUPFAM" id="SSF57535">
    <property type="entry name" value="Complement control module/SCR domain"/>
    <property type="match status" value="5"/>
</dbReference>
<dbReference type="PANTHER" id="PTHR19325">
    <property type="entry name" value="COMPLEMENT COMPONENT-RELATED SUSHI DOMAIN-CONTAINING"/>
    <property type="match status" value="1"/>
</dbReference>
<keyword evidence="8" id="KW-0472">Membrane</keyword>
<dbReference type="AlphaFoldDB" id="K7E5T1"/>
<dbReference type="InterPro" id="IPR000436">
    <property type="entry name" value="Sushi_SCR_CCP_dom"/>
</dbReference>
<dbReference type="Gene3D" id="2.10.70.10">
    <property type="entry name" value="Complement Module, domain 1"/>
    <property type="match status" value="5"/>
</dbReference>
<keyword evidence="4 6" id="KW-1015">Disulfide bond</keyword>
<reference evidence="11" key="3">
    <citation type="submission" date="2025-09" db="UniProtKB">
        <authorList>
            <consortium name="Ensembl"/>
        </authorList>
    </citation>
    <scope>IDENTIFICATION</scope>
</reference>
<evidence type="ECO:0000256" key="2">
    <source>
        <dbReference type="ARBA" id="ARBA00022729"/>
    </source>
</evidence>
<reference evidence="11 12" key="1">
    <citation type="journal article" date="2007" name="Nature">
        <title>Genome of the marsupial Monodelphis domestica reveals innovation in non-coding sequences.</title>
        <authorList>
            <person name="Mikkelsen T.S."/>
            <person name="Wakefield M.J."/>
            <person name="Aken B."/>
            <person name="Amemiya C.T."/>
            <person name="Chang J.L."/>
            <person name="Duke S."/>
            <person name="Garber M."/>
            <person name="Gentles A.J."/>
            <person name="Goodstadt L."/>
            <person name="Heger A."/>
            <person name="Jurka J."/>
            <person name="Kamal M."/>
            <person name="Mauceli E."/>
            <person name="Searle S.M."/>
            <person name="Sharpe T."/>
            <person name="Baker M.L."/>
            <person name="Batzer M.A."/>
            <person name="Benos P.V."/>
            <person name="Belov K."/>
            <person name="Clamp M."/>
            <person name="Cook A."/>
            <person name="Cuff J."/>
            <person name="Das R."/>
            <person name="Davidow L."/>
            <person name="Deakin J.E."/>
            <person name="Fazzari M.J."/>
            <person name="Glass J.L."/>
            <person name="Grabherr M."/>
            <person name="Greally J.M."/>
            <person name="Gu W."/>
            <person name="Hore T.A."/>
            <person name="Huttley G.A."/>
            <person name="Kleber M."/>
            <person name="Jirtle R.L."/>
            <person name="Koina E."/>
            <person name="Lee J.T."/>
            <person name="Mahony S."/>
            <person name="Marra M.A."/>
            <person name="Miller R.D."/>
            <person name="Nicholls R.D."/>
            <person name="Oda M."/>
            <person name="Papenfuss A.T."/>
            <person name="Parra Z.E."/>
            <person name="Pollock D.D."/>
            <person name="Ray D.A."/>
            <person name="Schein J.E."/>
            <person name="Speed T.P."/>
            <person name="Thompson K."/>
            <person name="VandeBerg J.L."/>
            <person name="Wade C.M."/>
            <person name="Walker J.A."/>
            <person name="Waters P.D."/>
            <person name="Webber C."/>
            <person name="Weidman J.R."/>
            <person name="Xie X."/>
            <person name="Zody M.C."/>
            <person name="Baldwin J."/>
            <person name="Abdouelleil A."/>
            <person name="Abdulkadir J."/>
            <person name="Abebe A."/>
            <person name="Abera B."/>
            <person name="Abreu J."/>
            <person name="Acer S.C."/>
            <person name="Aftuck L."/>
            <person name="Alexander A."/>
            <person name="An P."/>
            <person name="Anderson E."/>
            <person name="Anderson S."/>
            <person name="Arachi H."/>
            <person name="Azer M."/>
            <person name="Bachantsang P."/>
            <person name="Barry A."/>
            <person name="Bayul T."/>
            <person name="Berlin A."/>
            <person name="Bessette D."/>
            <person name="Bloom T."/>
            <person name="Bloom T."/>
            <person name="Boguslavskiy L."/>
            <person name="Bonnet C."/>
            <person name="Boukhgalter B."/>
            <person name="Bourzgui I."/>
            <person name="Brown A."/>
            <person name="Cahill P."/>
            <person name="Channer S."/>
            <person name="Cheshatsang Y."/>
            <person name="Chuda L."/>
            <person name="Citroen M."/>
            <person name="Collymore A."/>
            <person name="Cooke P."/>
            <person name="Costello M."/>
            <person name="D'Aco K."/>
            <person name="Daza R."/>
            <person name="De Haan G."/>
            <person name="DeGray S."/>
            <person name="DeMaso C."/>
            <person name="Dhargay N."/>
            <person name="Dooley K."/>
            <person name="Dooley E."/>
            <person name="Doricent M."/>
            <person name="Dorje P."/>
            <person name="Dorjee K."/>
            <person name="Dupes A."/>
            <person name="Elong R."/>
            <person name="Falk J."/>
            <person name="Farina A."/>
            <person name="Faro S."/>
            <person name="Ferguson D."/>
            <person name="Fisher S."/>
            <person name="Foley C.D."/>
            <person name="Franke A."/>
            <person name="Friedrich D."/>
            <person name="Gadbois L."/>
            <person name="Gearin G."/>
            <person name="Gearin C.R."/>
            <person name="Giannoukos G."/>
            <person name="Goode T."/>
            <person name="Graham J."/>
            <person name="Grandbois E."/>
            <person name="Grewal S."/>
            <person name="Gyaltsen K."/>
            <person name="Hafez N."/>
            <person name="Hagos B."/>
            <person name="Hall J."/>
            <person name="Henson C."/>
            <person name="Hollinger A."/>
            <person name="Honan T."/>
            <person name="Huard M.D."/>
            <person name="Hughes L."/>
            <person name="Hurhula B."/>
            <person name="Husby M.E."/>
            <person name="Kamat A."/>
            <person name="Kanga B."/>
            <person name="Kashin S."/>
            <person name="Khazanovich D."/>
            <person name="Kisner P."/>
            <person name="Lance K."/>
            <person name="Lara M."/>
            <person name="Lee W."/>
            <person name="Lennon N."/>
            <person name="Letendre F."/>
            <person name="LeVine R."/>
            <person name="Lipovsky A."/>
            <person name="Liu X."/>
            <person name="Liu J."/>
            <person name="Liu S."/>
            <person name="Lokyitsang T."/>
            <person name="Lokyitsang Y."/>
            <person name="Lubonja R."/>
            <person name="Lui A."/>
            <person name="MacDonald P."/>
            <person name="Magnisalis V."/>
            <person name="Maru K."/>
            <person name="Matthews C."/>
            <person name="McCusker W."/>
            <person name="McDonough S."/>
            <person name="Mehta T."/>
            <person name="Meldrim J."/>
            <person name="Meneus L."/>
            <person name="Mihai O."/>
            <person name="Mihalev A."/>
            <person name="Mihova T."/>
            <person name="Mittelman R."/>
            <person name="Mlenga V."/>
            <person name="Montmayeur A."/>
            <person name="Mulrain L."/>
            <person name="Navidi A."/>
            <person name="Naylor J."/>
            <person name="Negash T."/>
            <person name="Nguyen T."/>
            <person name="Nguyen N."/>
            <person name="Nicol R."/>
            <person name="Norbu C."/>
            <person name="Norbu N."/>
            <person name="Novod N."/>
            <person name="O'Neill B."/>
            <person name="Osman S."/>
            <person name="Markiewicz E."/>
            <person name="Oyono O.L."/>
            <person name="Patti C."/>
            <person name="Phunkhang P."/>
            <person name="Pierre F."/>
            <person name="Priest M."/>
            <person name="Raghuraman S."/>
            <person name="Rege F."/>
            <person name="Reyes R."/>
            <person name="Rise C."/>
            <person name="Rogov P."/>
            <person name="Ross K."/>
            <person name="Ryan E."/>
            <person name="Settipalli S."/>
            <person name="Shea T."/>
            <person name="Sherpa N."/>
            <person name="Shi L."/>
            <person name="Shih D."/>
            <person name="Sparrow T."/>
            <person name="Spaulding J."/>
            <person name="Stalker J."/>
            <person name="Stange-Thomann N."/>
            <person name="Stavropoulos S."/>
            <person name="Stone C."/>
            <person name="Strader C."/>
            <person name="Tesfaye S."/>
            <person name="Thomson T."/>
            <person name="Thoulutsang Y."/>
            <person name="Thoulutsang D."/>
            <person name="Topham K."/>
            <person name="Topping I."/>
            <person name="Tsamla T."/>
            <person name="Vassiliev H."/>
            <person name="Vo A."/>
            <person name="Wangchuk T."/>
            <person name="Wangdi T."/>
            <person name="Weiand M."/>
            <person name="Wilkinson J."/>
            <person name="Wilson A."/>
            <person name="Yadav S."/>
            <person name="Young G."/>
            <person name="Yu Q."/>
            <person name="Zembek L."/>
            <person name="Zhong D."/>
            <person name="Zimmer A."/>
            <person name="Zwirko Z."/>
            <person name="Jaffe D.B."/>
            <person name="Alvarez P."/>
            <person name="Brockman W."/>
            <person name="Butler J."/>
            <person name="Chin C."/>
            <person name="Gnerre S."/>
            <person name="MacCallum I."/>
            <person name="Graves J.A."/>
            <person name="Ponting C.P."/>
            <person name="Breen M."/>
            <person name="Samollow P.B."/>
            <person name="Lander E.S."/>
            <person name="Lindblad-Toh K."/>
        </authorList>
    </citation>
    <scope>NUCLEOTIDE SEQUENCE [LARGE SCALE GENOMIC DNA]</scope>
</reference>
<evidence type="ECO:0000256" key="6">
    <source>
        <dbReference type="PROSITE-ProRule" id="PRU00302"/>
    </source>
</evidence>
<accession>K7E5T1</accession>
<feature type="domain" description="Sushi" evidence="10">
    <location>
        <begin position="30"/>
        <end position="92"/>
    </location>
</feature>
<dbReference type="CDD" id="cd00033">
    <property type="entry name" value="CCP"/>
    <property type="match status" value="5"/>
</dbReference>
<feature type="transmembrane region" description="Helical" evidence="8">
    <location>
        <begin position="394"/>
        <end position="413"/>
    </location>
</feature>
<feature type="domain" description="Sushi" evidence="10">
    <location>
        <begin position="93"/>
        <end position="157"/>
    </location>
</feature>
<dbReference type="OMA" id="CVKGPRP"/>
<feature type="domain" description="Sushi" evidence="10">
    <location>
        <begin position="220"/>
        <end position="284"/>
    </location>
</feature>
<feature type="domain" description="Sushi" evidence="10">
    <location>
        <begin position="285"/>
        <end position="344"/>
    </location>
</feature>
<dbReference type="eggNOG" id="ENOG502QPUC">
    <property type="taxonomic scope" value="Eukaryota"/>
</dbReference>
<evidence type="ECO:0000256" key="5">
    <source>
        <dbReference type="ARBA" id="ARBA00023180"/>
    </source>
</evidence>
<feature type="signal peptide" evidence="9">
    <location>
        <begin position="1"/>
        <end position="30"/>
    </location>
</feature>
<keyword evidence="8" id="KW-1133">Transmembrane helix</keyword>
<evidence type="ECO:0000256" key="3">
    <source>
        <dbReference type="ARBA" id="ARBA00022737"/>
    </source>
</evidence>
<evidence type="ECO:0000256" key="7">
    <source>
        <dbReference type="SAM" id="MobiDB-lite"/>
    </source>
</evidence>
<dbReference type="GeneTree" id="ENSGT00940000164219"/>
<dbReference type="InterPro" id="IPR050350">
    <property type="entry name" value="Compl-Cell_Adhes-Reg"/>
</dbReference>
<evidence type="ECO:0000256" key="1">
    <source>
        <dbReference type="ARBA" id="ARBA00022659"/>
    </source>
</evidence>
<dbReference type="Ensembl" id="ENSMODT00000044243.2">
    <property type="protein sequence ID" value="ENSMODP00000041133.2"/>
    <property type="gene ID" value="ENSMODG00000029507.2"/>
</dbReference>
<evidence type="ECO:0000256" key="4">
    <source>
        <dbReference type="ARBA" id="ARBA00023157"/>
    </source>
</evidence>
<dbReference type="GeneID" id="103094472"/>
<dbReference type="HOGENOM" id="CLU_020107_1_2_1"/>
<evidence type="ECO:0000259" key="10">
    <source>
        <dbReference type="PROSITE" id="PS50923"/>
    </source>
</evidence>
<dbReference type="PROSITE" id="PS50923">
    <property type="entry name" value="SUSHI"/>
    <property type="match status" value="5"/>
</dbReference>
<keyword evidence="5" id="KW-0325">Glycoprotein</keyword>
<dbReference type="Proteomes" id="UP000002280">
    <property type="component" value="Chromosome 2"/>
</dbReference>
<name>K7E5T1_MONDO</name>
<evidence type="ECO:0000313" key="11">
    <source>
        <dbReference type="Ensembl" id="ENSMODP00000041133.2"/>
    </source>
</evidence>
<feature type="chain" id="PRO_5023913171" evidence="9">
    <location>
        <begin position="31"/>
        <end position="450"/>
    </location>
</feature>
<dbReference type="RefSeq" id="XP_056671845.1">
    <property type="nucleotide sequence ID" value="XM_056815867.1"/>
</dbReference>
<dbReference type="FunFam" id="2.10.70.10:FF:000055">
    <property type="entry name" value="Complement decay-accelerating factor, GPI-anchored"/>
    <property type="match status" value="1"/>
</dbReference>
<dbReference type="PANTHER" id="PTHR19325:SF551">
    <property type="entry name" value="ZONA PELLUCIDA SPERM-BINDING PROTEIN 3 RECEPTOR"/>
    <property type="match status" value="1"/>
</dbReference>
<protein>
    <submittedName>
        <fullName evidence="11">Membrane cofactor protein-like</fullName>
    </submittedName>
</protein>
<keyword evidence="8" id="KW-0812">Transmembrane</keyword>
<evidence type="ECO:0000256" key="9">
    <source>
        <dbReference type="SAM" id="SignalP"/>
    </source>
</evidence>
<keyword evidence="1 6" id="KW-0768">Sushi</keyword>